<organism evidence="1 2">
    <name type="scientific">Actinokineospora fastidiosa</name>
    <dbReference type="NCBI Taxonomy" id="1816"/>
    <lineage>
        <taxon>Bacteria</taxon>
        <taxon>Bacillati</taxon>
        <taxon>Actinomycetota</taxon>
        <taxon>Actinomycetes</taxon>
        <taxon>Pseudonocardiales</taxon>
        <taxon>Pseudonocardiaceae</taxon>
        <taxon>Actinokineospora</taxon>
    </lineage>
</organism>
<reference evidence="1" key="1">
    <citation type="journal article" date="2014" name="Int. J. Syst. Evol. Microbiol.">
        <title>Complete genome sequence of Corynebacterium casei LMG S-19264T (=DSM 44701T), isolated from a smear-ripened cheese.</title>
        <authorList>
            <consortium name="US DOE Joint Genome Institute (JGI-PGF)"/>
            <person name="Walter F."/>
            <person name="Albersmeier A."/>
            <person name="Kalinowski J."/>
            <person name="Ruckert C."/>
        </authorList>
    </citation>
    <scope>NUCLEOTIDE SEQUENCE</scope>
    <source>
        <strain evidence="1">JCM 3276</strain>
    </source>
</reference>
<accession>A0A918G9E0</accession>
<evidence type="ECO:0000313" key="2">
    <source>
        <dbReference type="Proteomes" id="UP000660680"/>
    </source>
</evidence>
<reference evidence="1" key="2">
    <citation type="submission" date="2020-09" db="EMBL/GenBank/DDBJ databases">
        <authorList>
            <person name="Sun Q."/>
            <person name="Ohkuma M."/>
        </authorList>
    </citation>
    <scope>NUCLEOTIDE SEQUENCE</scope>
    <source>
        <strain evidence="1">JCM 3276</strain>
    </source>
</reference>
<sequence length="265" mass="28456">MADGAELDARTVWHAWRRVMREEAVREAMFAGTLAERADALGLSPADREVIERYAETPAGTRFFIANYRYRMTSSFINALETAAPLTHRLLRANGVDIDALAERFLDSVGWRDFGPYVYTYGGRVLEFLRAHPEVGGLHGLADLAALESAAVAVTVRAAHSPPDFTPRPGVYAANDAVTSVTTELDVSGWLRGGQPGVGVLPAGPRTFLVYLSPPDLRRRIVAVPESAVALVRGLAVPRAAGEMPAGRLVEKLVALGVVIAPGSD</sequence>
<dbReference type="EMBL" id="BMRB01000001">
    <property type="protein sequence ID" value="GGS24746.1"/>
    <property type="molecule type" value="Genomic_DNA"/>
</dbReference>
<dbReference type="Proteomes" id="UP000660680">
    <property type="component" value="Unassembled WGS sequence"/>
</dbReference>
<evidence type="ECO:0008006" key="3">
    <source>
        <dbReference type="Google" id="ProtNLM"/>
    </source>
</evidence>
<keyword evidence="2" id="KW-1185">Reference proteome</keyword>
<dbReference type="AlphaFoldDB" id="A0A918G9E0"/>
<proteinExistence type="predicted"/>
<evidence type="ECO:0000313" key="1">
    <source>
        <dbReference type="EMBL" id="GGS24746.1"/>
    </source>
</evidence>
<comment type="caution">
    <text evidence="1">The sequence shown here is derived from an EMBL/GenBank/DDBJ whole genome shotgun (WGS) entry which is preliminary data.</text>
</comment>
<protein>
    <recommendedName>
        <fullName evidence="3">DUF2063 domain-containing protein</fullName>
    </recommendedName>
</protein>
<dbReference type="RefSeq" id="WP_189209696.1">
    <property type="nucleotide sequence ID" value="NZ_BMRB01000001.1"/>
</dbReference>
<gene>
    <name evidence="1" type="ORF">GCM10010171_17430</name>
</gene>
<name>A0A918G9E0_9PSEU</name>